<keyword evidence="1" id="KW-0862">Zinc</keyword>
<feature type="binding site" evidence="1">
    <location>
        <position position="187"/>
    </location>
    <ligand>
        <name>Zn(2+)</name>
        <dbReference type="ChEBI" id="CHEBI:29105"/>
    </ligand>
</feature>
<dbReference type="GO" id="GO:0006284">
    <property type="term" value="P:base-excision repair"/>
    <property type="evidence" value="ECO:0007669"/>
    <property type="project" value="InterPro"/>
</dbReference>
<keyword evidence="4" id="KW-1185">Reference proteome</keyword>
<name>A0A917EQL8_9MICC</name>
<keyword evidence="1" id="KW-0479">Metal-binding</keyword>
<proteinExistence type="predicted"/>
<protein>
    <submittedName>
        <fullName evidence="3">DNA-3-methyladenine glycosylase I</fullName>
    </submittedName>
</protein>
<dbReference type="AlphaFoldDB" id="A0A917EQL8"/>
<dbReference type="GO" id="GO:0046872">
    <property type="term" value="F:metal ion binding"/>
    <property type="evidence" value="ECO:0007669"/>
    <property type="project" value="UniProtKB-KW"/>
</dbReference>
<dbReference type="Pfam" id="PF03352">
    <property type="entry name" value="Adenine_glyco"/>
    <property type="match status" value="1"/>
</dbReference>
<feature type="binding site" evidence="1">
    <location>
        <position position="16"/>
    </location>
    <ligand>
        <name>Zn(2+)</name>
        <dbReference type="ChEBI" id="CHEBI:29105"/>
    </ligand>
</feature>
<evidence type="ECO:0000256" key="2">
    <source>
        <dbReference type="SAM" id="MobiDB-lite"/>
    </source>
</evidence>
<evidence type="ECO:0000256" key="1">
    <source>
        <dbReference type="PIRSR" id="PIRSR605019-1"/>
    </source>
</evidence>
<gene>
    <name evidence="3" type="primary">tag</name>
    <name evidence="3" type="ORF">GCM10011401_20960</name>
</gene>
<reference evidence="3" key="1">
    <citation type="journal article" date="2014" name="Int. J. Syst. Evol. Microbiol.">
        <title>Complete genome sequence of Corynebacterium casei LMG S-19264T (=DSM 44701T), isolated from a smear-ripened cheese.</title>
        <authorList>
            <consortium name="US DOE Joint Genome Institute (JGI-PGF)"/>
            <person name="Walter F."/>
            <person name="Albersmeier A."/>
            <person name="Kalinowski J."/>
            <person name="Ruckert C."/>
        </authorList>
    </citation>
    <scope>NUCLEOTIDE SEQUENCE</scope>
    <source>
        <strain evidence="3">CGMCC 1.15388</strain>
    </source>
</reference>
<dbReference type="GO" id="GO:0008725">
    <property type="term" value="F:DNA-3-methyladenine glycosylase activity"/>
    <property type="evidence" value="ECO:0007669"/>
    <property type="project" value="InterPro"/>
</dbReference>
<comment type="caution">
    <text evidence="3">The sequence shown here is derived from an EMBL/GenBank/DDBJ whole genome shotgun (WGS) entry which is preliminary data.</text>
</comment>
<organism evidence="3 4">
    <name type="scientific">Nesterenkonia cremea</name>
    <dbReference type="NCBI Taxonomy" id="1882340"/>
    <lineage>
        <taxon>Bacteria</taxon>
        <taxon>Bacillati</taxon>
        <taxon>Actinomycetota</taxon>
        <taxon>Actinomycetes</taxon>
        <taxon>Micrococcales</taxon>
        <taxon>Micrococcaceae</taxon>
        <taxon>Nesterenkonia</taxon>
    </lineage>
</organism>
<evidence type="ECO:0000313" key="4">
    <source>
        <dbReference type="Proteomes" id="UP000633136"/>
    </source>
</evidence>
<dbReference type="PANTHER" id="PTHR30037">
    <property type="entry name" value="DNA-3-METHYLADENINE GLYCOSYLASE 1"/>
    <property type="match status" value="1"/>
</dbReference>
<dbReference type="InterPro" id="IPR011257">
    <property type="entry name" value="DNA_glycosylase"/>
</dbReference>
<dbReference type="SUPFAM" id="SSF48150">
    <property type="entry name" value="DNA-glycosylase"/>
    <property type="match status" value="1"/>
</dbReference>
<feature type="region of interest" description="Disordered" evidence="2">
    <location>
        <begin position="1"/>
        <end position="21"/>
    </location>
</feature>
<feature type="binding site" evidence="1">
    <location>
        <position position="183"/>
    </location>
    <ligand>
        <name>Zn(2+)</name>
        <dbReference type="ChEBI" id="CHEBI:29105"/>
    </ligand>
</feature>
<evidence type="ECO:0000313" key="3">
    <source>
        <dbReference type="EMBL" id="GGE73576.1"/>
    </source>
</evidence>
<dbReference type="Gene3D" id="1.10.340.30">
    <property type="entry name" value="Hypothetical protein, domain 2"/>
    <property type="match status" value="1"/>
</dbReference>
<accession>A0A917EQL8</accession>
<sequence>MTISAETTASDGRPRCPWSTGAPELTSYHDAEWGFPVDQDQRLFEKLCLESFQSGLSWRTILNKREAFRAGFAGFEIAAVARFGEEDVRRLLADAGIVRNRAKIEACINNAQRAEELIAQEGSLASFLWRFEPSAEELAEPQTLTVSPASGALAKELKRRGWKFFGPTTAFAFMQSMGMLNDHVHDCILREPVERARADFHRP</sequence>
<dbReference type="RefSeq" id="WP_188685464.1">
    <property type="nucleotide sequence ID" value="NZ_BMIS01000009.1"/>
</dbReference>
<dbReference type="EMBL" id="BMIS01000009">
    <property type="protein sequence ID" value="GGE73576.1"/>
    <property type="molecule type" value="Genomic_DNA"/>
</dbReference>
<dbReference type="Proteomes" id="UP000633136">
    <property type="component" value="Unassembled WGS sequence"/>
</dbReference>
<reference evidence="3" key="2">
    <citation type="submission" date="2020-09" db="EMBL/GenBank/DDBJ databases">
        <authorList>
            <person name="Sun Q."/>
            <person name="Zhou Y."/>
        </authorList>
    </citation>
    <scope>NUCLEOTIDE SEQUENCE</scope>
    <source>
        <strain evidence="3">CGMCC 1.15388</strain>
    </source>
</reference>
<feature type="compositionally biased region" description="Polar residues" evidence="2">
    <location>
        <begin position="1"/>
        <end position="10"/>
    </location>
</feature>
<dbReference type="PANTHER" id="PTHR30037:SF4">
    <property type="entry name" value="DNA-3-METHYLADENINE GLYCOSYLASE I"/>
    <property type="match status" value="1"/>
</dbReference>
<dbReference type="InterPro" id="IPR052891">
    <property type="entry name" value="DNA-3mA_glycosylase"/>
</dbReference>
<dbReference type="InterPro" id="IPR005019">
    <property type="entry name" value="Adenine_glyco"/>
</dbReference>
<feature type="binding site" evidence="1">
    <location>
        <position position="29"/>
    </location>
    <ligand>
        <name>Zn(2+)</name>
        <dbReference type="ChEBI" id="CHEBI:29105"/>
    </ligand>
</feature>